<organism evidence="7 8">
    <name type="scientific">Agrococcus jejuensis</name>
    <dbReference type="NCBI Taxonomy" id="399736"/>
    <lineage>
        <taxon>Bacteria</taxon>
        <taxon>Bacillati</taxon>
        <taxon>Actinomycetota</taxon>
        <taxon>Actinomycetes</taxon>
        <taxon>Micrococcales</taxon>
        <taxon>Microbacteriaceae</taxon>
        <taxon>Agrococcus</taxon>
    </lineage>
</organism>
<evidence type="ECO:0000256" key="5">
    <source>
        <dbReference type="RuleBase" id="RU361277"/>
    </source>
</evidence>
<dbReference type="PROSITE" id="PS00059">
    <property type="entry name" value="ADH_ZINC"/>
    <property type="match status" value="1"/>
</dbReference>
<reference evidence="8" key="1">
    <citation type="submission" date="2016-10" db="EMBL/GenBank/DDBJ databases">
        <authorList>
            <person name="Varghese N."/>
            <person name="Submissions S."/>
        </authorList>
    </citation>
    <scope>NUCLEOTIDE SEQUENCE [LARGE SCALE GENOMIC DNA]</scope>
    <source>
        <strain evidence="8">DSM 22002</strain>
    </source>
</reference>
<accession>A0A1G8GZE5</accession>
<proteinExistence type="inferred from homology"/>
<dbReference type="GO" id="GO:0008270">
    <property type="term" value="F:zinc ion binding"/>
    <property type="evidence" value="ECO:0007669"/>
    <property type="project" value="InterPro"/>
</dbReference>
<evidence type="ECO:0000259" key="6">
    <source>
        <dbReference type="SMART" id="SM00829"/>
    </source>
</evidence>
<comment type="similarity">
    <text evidence="5">Belongs to the zinc-containing alcohol dehydrogenase family.</text>
</comment>
<gene>
    <name evidence="7" type="ORF">SAMN04489720_3143</name>
</gene>
<dbReference type="Proteomes" id="UP000198822">
    <property type="component" value="Chromosome I"/>
</dbReference>
<dbReference type="SUPFAM" id="SSF51735">
    <property type="entry name" value="NAD(P)-binding Rossmann-fold domains"/>
    <property type="match status" value="1"/>
</dbReference>
<comment type="cofactor">
    <cofactor evidence="1 5">
        <name>Zn(2+)</name>
        <dbReference type="ChEBI" id="CHEBI:29105"/>
    </cofactor>
</comment>
<dbReference type="Gene3D" id="3.40.50.720">
    <property type="entry name" value="NAD(P)-binding Rossmann-like Domain"/>
    <property type="match status" value="1"/>
</dbReference>
<dbReference type="InterPro" id="IPR013154">
    <property type="entry name" value="ADH-like_N"/>
</dbReference>
<dbReference type="AlphaFoldDB" id="A0A1G8GZE5"/>
<dbReference type="OrthoDB" id="241504at2"/>
<dbReference type="GO" id="GO:0016491">
    <property type="term" value="F:oxidoreductase activity"/>
    <property type="evidence" value="ECO:0007669"/>
    <property type="project" value="UniProtKB-KW"/>
</dbReference>
<dbReference type="Pfam" id="PF00107">
    <property type="entry name" value="ADH_zinc_N"/>
    <property type="match status" value="1"/>
</dbReference>
<keyword evidence="8" id="KW-1185">Reference proteome</keyword>
<evidence type="ECO:0000256" key="2">
    <source>
        <dbReference type="ARBA" id="ARBA00022723"/>
    </source>
</evidence>
<dbReference type="InterPro" id="IPR020843">
    <property type="entry name" value="ER"/>
</dbReference>
<dbReference type="SUPFAM" id="SSF50129">
    <property type="entry name" value="GroES-like"/>
    <property type="match status" value="1"/>
</dbReference>
<keyword evidence="4" id="KW-0560">Oxidoreductase</keyword>
<dbReference type="InterPro" id="IPR011032">
    <property type="entry name" value="GroES-like_sf"/>
</dbReference>
<feature type="domain" description="Enoyl reductase (ER)" evidence="6">
    <location>
        <begin position="8"/>
        <end position="388"/>
    </location>
</feature>
<dbReference type="InterPro" id="IPR013149">
    <property type="entry name" value="ADH-like_C"/>
</dbReference>
<dbReference type="STRING" id="399736.SAMN04489720_3143"/>
<dbReference type="PANTHER" id="PTHR42813:SF2">
    <property type="entry name" value="DEHYDROGENASE, ZINC-CONTAINING, PUTATIVE (AFU_ORTHOLOGUE AFUA_2G02810)-RELATED"/>
    <property type="match status" value="1"/>
</dbReference>
<dbReference type="Gene3D" id="3.90.180.10">
    <property type="entry name" value="Medium-chain alcohol dehydrogenases, catalytic domain"/>
    <property type="match status" value="1"/>
</dbReference>
<dbReference type="PANTHER" id="PTHR42813">
    <property type="entry name" value="ZINC-TYPE ALCOHOL DEHYDROGENASE-LIKE"/>
    <property type="match status" value="1"/>
</dbReference>
<evidence type="ECO:0000256" key="4">
    <source>
        <dbReference type="ARBA" id="ARBA00023002"/>
    </source>
</evidence>
<keyword evidence="3 5" id="KW-0862">Zinc</keyword>
<evidence type="ECO:0000256" key="1">
    <source>
        <dbReference type="ARBA" id="ARBA00001947"/>
    </source>
</evidence>
<dbReference type="EMBL" id="LT629695">
    <property type="protein sequence ID" value="SDH99762.1"/>
    <property type="molecule type" value="Genomic_DNA"/>
</dbReference>
<dbReference type="InterPro" id="IPR036291">
    <property type="entry name" value="NAD(P)-bd_dom_sf"/>
</dbReference>
<dbReference type="Pfam" id="PF08240">
    <property type="entry name" value="ADH_N"/>
    <property type="match status" value="1"/>
</dbReference>
<dbReference type="InterPro" id="IPR002328">
    <property type="entry name" value="ADH_Zn_CS"/>
</dbReference>
<evidence type="ECO:0000313" key="7">
    <source>
        <dbReference type="EMBL" id="SDH99762.1"/>
    </source>
</evidence>
<evidence type="ECO:0000313" key="8">
    <source>
        <dbReference type="Proteomes" id="UP000198822"/>
    </source>
</evidence>
<sequence length="395" mass="42338">MRALTWHGIEDVRVAEVPDPVIQLPTDAIIRVTSAAICGSDLHLYRVLAPYLTQGDVLGHETMGVVEEVGSDVTRLQVGDRVVIPFVIACGACFMCDRQRFSQCETTQDRDQGTGASLFGYTSMYGAVPGGQAERLRVPFADVGPIVVGSEHPDERYLYLSDILPTAHQALEYADLAAGETLGVIGLGPVGQLVVRLAMRRGIRVLGTDPQPERRALAEEWGATAFDVDDAVEGMRDATGGRGPDAVVEAVGMEAHGNPVASAAISLASRLPKGIAQQAIEHGGIDRLSALMTAIDVVRRGGTLSISGVYGGAADPMPLRVMFDKGIAVRLGQCDVRRWIDDLLPIVEEEGDVLGLESLATHRLPLDDAPGAYRTFQRKEDGCIKVVLKPELRRA</sequence>
<protein>
    <submittedName>
        <fullName evidence="7">Threonine dehydrogenase</fullName>
    </submittedName>
</protein>
<evidence type="ECO:0000256" key="3">
    <source>
        <dbReference type="ARBA" id="ARBA00022833"/>
    </source>
</evidence>
<keyword evidence="2 5" id="KW-0479">Metal-binding</keyword>
<dbReference type="SMART" id="SM00829">
    <property type="entry name" value="PKS_ER"/>
    <property type="match status" value="1"/>
</dbReference>
<dbReference type="RefSeq" id="WP_092506548.1">
    <property type="nucleotide sequence ID" value="NZ_LT629695.1"/>
</dbReference>
<name>A0A1G8GZE5_9MICO</name>